<feature type="transmembrane region" description="Helical" evidence="10">
    <location>
        <begin position="68"/>
        <end position="92"/>
    </location>
</feature>
<feature type="transmembrane region" description="Helical" evidence="10">
    <location>
        <begin position="43"/>
        <end position="62"/>
    </location>
</feature>
<protein>
    <submittedName>
        <fullName evidence="12">Amino acid permease</fullName>
    </submittedName>
</protein>
<evidence type="ECO:0000256" key="3">
    <source>
        <dbReference type="ARBA" id="ARBA00022448"/>
    </source>
</evidence>
<dbReference type="RefSeq" id="WP_344860256.1">
    <property type="nucleotide sequence ID" value="NZ_BAAAZN010000006.1"/>
</dbReference>
<name>A0ABP6W680_9PSEU</name>
<keyword evidence="6" id="KW-0029">Amino-acid transport</keyword>
<feature type="transmembrane region" description="Helical" evidence="10">
    <location>
        <begin position="151"/>
        <end position="172"/>
    </location>
</feature>
<gene>
    <name evidence="12" type="ORF">GCM10022222_31440</name>
</gene>
<comment type="similarity">
    <text evidence="2">Belongs to the amino acid-polyamine-organocation (APC) superfamily. Amino acid transporter (AAT) (TC 2.A.3.1) family.</text>
</comment>
<keyword evidence="7 10" id="KW-1133">Transmembrane helix</keyword>
<feature type="transmembrane region" description="Helical" evidence="10">
    <location>
        <begin position="460"/>
        <end position="479"/>
    </location>
</feature>
<evidence type="ECO:0000256" key="6">
    <source>
        <dbReference type="ARBA" id="ARBA00022970"/>
    </source>
</evidence>
<evidence type="ECO:0000256" key="8">
    <source>
        <dbReference type="ARBA" id="ARBA00023136"/>
    </source>
</evidence>
<dbReference type="Gene3D" id="1.20.1740.10">
    <property type="entry name" value="Amino acid/polyamine transporter I"/>
    <property type="match status" value="1"/>
</dbReference>
<feature type="compositionally biased region" description="Low complexity" evidence="9">
    <location>
        <begin position="9"/>
        <end position="22"/>
    </location>
</feature>
<evidence type="ECO:0000256" key="10">
    <source>
        <dbReference type="SAM" id="Phobius"/>
    </source>
</evidence>
<evidence type="ECO:0000256" key="5">
    <source>
        <dbReference type="ARBA" id="ARBA00022692"/>
    </source>
</evidence>
<comment type="caution">
    <text evidence="12">The sequence shown here is derived from an EMBL/GenBank/DDBJ whole genome shotgun (WGS) entry which is preliminary data.</text>
</comment>
<evidence type="ECO:0000256" key="1">
    <source>
        <dbReference type="ARBA" id="ARBA00004651"/>
    </source>
</evidence>
<evidence type="ECO:0000313" key="12">
    <source>
        <dbReference type="EMBL" id="GAA3545542.1"/>
    </source>
</evidence>
<feature type="transmembrane region" description="Helical" evidence="10">
    <location>
        <begin position="432"/>
        <end position="454"/>
    </location>
</feature>
<dbReference type="PANTHER" id="PTHR43495">
    <property type="entry name" value="GABA PERMEASE"/>
    <property type="match status" value="1"/>
</dbReference>
<dbReference type="PROSITE" id="PS00218">
    <property type="entry name" value="AMINO_ACID_PERMEASE_1"/>
    <property type="match status" value="1"/>
</dbReference>
<dbReference type="InterPro" id="IPR004840">
    <property type="entry name" value="Amino_acid_permease_CS"/>
</dbReference>
<accession>A0ABP6W680</accession>
<keyword evidence="4" id="KW-1003">Cell membrane</keyword>
<evidence type="ECO:0000256" key="4">
    <source>
        <dbReference type="ARBA" id="ARBA00022475"/>
    </source>
</evidence>
<feature type="region of interest" description="Disordered" evidence="9">
    <location>
        <begin position="1"/>
        <end position="25"/>
    </location>
</feature>
<feature type="domain" description="Amino acid permease/ SLC12A" evidence="11">
    <location>
        <begin position="40"/>
        <end position="477"/>
    </location>
</feature>
<feature type="transmembrane region" description="Helical" evidence="10">
    <location>
        <begin position="184"/>
        <end position="204"/>
    </location>
</feature>
<evidence type="ECO:0000259" key="11">
    <source>
        <dbReference type="Pfam" id="PF00324"/>
    </source>
</evidence>
<keyword evidence="13" id="KW-1185">Reference proteome</keyword>
<evidence type="ECO:0000256" key="2">
    <source>
        <dbReference type="ARBA" id="ARBA00008583"/>
    </source>
</evidence>
<feature type="transmembrane region" description="Helical" evidence="10">
    <location>
        <begin position="113"/>
        <end position="139"/>
    </location>
</feature>
<dbReference type="PIRSF" id="PIRSF006060">
    <property type="entry name" value="AA_transporter"/>
    <property type="match status" value="1"/>
</dbReference>
<evidence type="ECO:0000313" key="13">
    <source>
        <dbReference type="Proteomes" id="UP001500689"/>
    </source>
</evidence>
<feature type="transmembrane region" description="Helical" evidence="10">
    <location>
        <begin position="393"/>
        <end position="412"/>
    </location>
</feature>
<dbReference type="Proteomes" id="UP001500689">
    <property type="component" value="Unassembled WGS sequence"/>
</dbReference>
<feature type="transmembrane region" description="Helical" evidence="10">
    <location>
        <begin position="224"/>
        <end position="248"/>
    </location>
</feature>
<feature type="transmembrane region" description="Helical" evidence="10">
    <location>
        <begin position="366"/>
        <end position="387"/>
    </location>
</feature>
<feature type="transmembrane region" description="Helical" evidence="10">
    <location>
        <begin position="311"/>
        <end position="332"/>
    </location>
</feature>
<evidence type="ECO:0000256" key="9">
    <source>
        <dbReference type="SAM" id="MobiDB-lite"/>
    </source>
</evidence>
<proteinExistence type="inferred from homology"/>
<comment type="subcellular location">
    <subcellularLocation>
        <location evidence="1">Cell membrane</location>
        <topology evidence="1">Multi-pass membrane protein</topology>
    </subcellularLocation>
</comment>
<dbReference type="EMBL" id="BAAAZN010000006">
    <property type="protein sequence ID" value="GAA3545542.1"/>
    <property type="molecule type" value="Genomic_DNA"/>
</dbReference>
<evidence type="ECO:0000256" key="7">
    <source>
        <dbReference type="ARBA" id="ARBA00022989"/>
    </source>
</evidence>
<dbReference type="Pfam" id="PF00324">
    <property type="entry name" value="AA_permease"/>
    <property type="match status" value="1"/>
</dbReference>
<reference evidence="13" key="1">
    <citation type="journal article" date="2019" name="Int. J. Syst. Evol. Microbiol.">
        <title>The Global Catalogue of Microorganisms (GCM) 10K type strain sequencing project: providing services to taxonomists for standard genome sequencing and annotation.</title>
        <authorList>
            <consortium name="The Broad Institute Genomics Platform"/>
            <consortium name="The Broad Institute Genome Sequencing Center for Infectious Disease"/>
            <person name="Wu L."/>
            <person name="Ma J."/>
        </authorList>
    </citation>
    <scope>NUCLEOTIDE SEQUENCE [LARGE SCALE GENOMIC DNA]</scope>
    <source>
        <strain evidence="13">JCM 16898</strain>
    </source>
</reference>
<feature type="transmembrane region" description="Helical" evidence="10">
    <location>
        <begin position="269"/>
        <end position="291"/>
    </location>
</feature>
<keyword evidence="5 10" id="KW-0812">Transmembrane</keyword>
<dbReference type="PANTHER" id="PTHR43495:SF1">
    <property type="entry name" value="L-ASPARAGINE PERMEASE"/>
    <property type="match status" value="1"/>
</dbReference>
<keyword evidence="8 10" id="KW-0472">Membrane</keyword>
<organism evidence="12 13">
    <name type="scientific">Amycolatopsis ultiminotia</name>
    <dbReference type="NCBI Taxonomy" id="543629"/>
    <lineage>
        <taxon>Bacteria</taxon>
        <taxon>Bacillati</taxon>
        <taxon>Actinomycetota</taxon>
        <taxon>Actinomycetes</taxon>
        <taxon>Pseudonocardiales</taxon>
        <taxon>Pseudonocardiaceae</taxon>
        <taxon>Amycolatopsis</taxon>
    </lineage>
</organism>
<dbReference type="InterPro" id="IPR004841">
    <property type="entry name" value="AA-permease/SLC12A_dom"/>
</dbReference>
<keyword evidence="3" id="KW-0813">Transport</keyword>
<sequence>MTTSHEETGGAPQPGAEPAGSGDDFAREQSGYRSGLTARHVQMIAIGGAIGTGLFLGAGGRLHQGGPFLVVIYAVCGFFAFLVLRALGELVLHRSSSGSFVSYAREFYGEKMAFVTGWMYFFHWSMTAIVDCTAVALYVKYWSAFSAVPQWVLSLIALPLVVGLNLISVRIFGEAEFWFALVKVGALVVFLIIGIVVLAAGWPTDAGPTGIAMLNANGGLLPGGAATVGAALVLTQGVVLAYAGIELLGIAAGETSNLQKVMPRAINSTIVRIAVFYCGSVLLLALLLPSGRYSASESPFVTFFSHFGGPRVSAVAGTVMNFVVLTAVLSSLNAGLYSTGRILHSLSHSGAAPPAFGRMNRRGVPYGGILLTGVIGLLGVVLNYVAPSQAFEIALNATSLGVISSWATIVLCQMRLRRWARQGRLPRPAFRLFGAPGTAWLTLAFLAAVLILIACDYPTGTYTMVVLAVLVVLLVLGWYRRRGRILAVAQQRRLDAGARSR</sequence>